<evidence type="ECO:0000259" key="2">
    <source>
        <dbReference type="Pfam" id="PF01205"/>
    </source>
</evidence>
<dbReference type="GO" id="GO:0006446">
    <property type="term" value="P:regulation of translational initiation"/>
    <property type="evidence" value="ECO:0007669"/>
    <property type="project" value="TreeGrafter"/>
</dbReference>
<dbReference type="InterPro" id="IPR020568">
    <property type="entry name" value="Ribosomal_Su5_D2-typ_SF"/>
</dbReference>
<dbReference type="Gene3D" id="3.30.230.30">
    <property type="entry name" value="Impact, N-terminal domain"/>
    <property type="match status" value="1"/>
</dbReference>
<protein>
    <submittedName>
        <fullName evidence="3">UPF0029-domain-containing protein</fullName>
    </submittedName>
</protein>
<feature type="domain" description="Impact N-terminal" evidence="2">
    <location>
        <begin position="8"/>
        <end position="114"/>
    </location>
</feature>
<evidence type="ECO:0000313" key="3">
    <source>
        <dbReference type="EMBL" id="ODQ64848.1"/>
    </source>
</evidence>
<dbReference type="AlphaFoldDB" id="A0A1E3PHK7"/>
<keyword evidence="4" id="KW-1185">Reference proteome</keyword>
<gene>
    <name evidence="3" type="ORF">NADFUDRAFT_25996</name>
</gene>
<dbReference type="SUPFAM" id="SSF54211">
    <property type="entry name" value="Ribosomal protein S5 domain 2-like"/>
    <property type="match status" value="1"/>
</dbReference>
<dbReference type="Proteomes" id="UP000095009">
    <property type="component" value="Unassembled WGS sequence"/>
</dbReference>
<dbReference type="InterPro" id="IPR023582">
    <property type="entry name" value="Impact"/>
</dbReference>
<reference evidence="3 4" key="1">
    <citation type="journal article" date="2016" name="Proc. Natl. Acad. Sci. U.S.A.">
        <title>Comparative genomics of biotechnologically important yeasts.</title>
        <authorList>
            <person name="Riley R."/>
            <person name="Haridas S."/>
            <person name="Wolfe K.H."/>
            <person name="Lopes M.R."/>
            <person name="Hittinger C.T."/>
            <person name="Goeker M."/>
            <person name="Salamov A.A."/>
            <person name="Wisecaver J.H."/>
            <person name="Long T.M."/>
            <person name="Calvey C.H."/>
            <person name="Aerts A.L."/>
            <person name="Barry K.W."/>
            <person name="Choi C."/>
            <person name="Clum A."/>
            <person name="Coughlan A.Y."/>
            <person name="Deshpande S."/>
            <person name="Douglass A.P."/>
            <person name="Hanson S.J."/>
            <person name="Klenk H.-P."/>
            <person name="LaButti K.M."/>
            <person name="Lapidus A."/>
            <person name="Lindquist E.A."/>
            <person name="Lipzen A.M."/>
            <person name="Meier-Kolthoff J.P."/>
            <person name="Ohm R.A."/>
            <person name="Otillar R.P."/>
            <person name="Pangilinan J.L."/>
            <person name="Peng Y."/>
            <person name="Rokas A."/>
            <person name="Rosa C.A."/>
            <person name="Scheuner C."/>
            <person name="Sibirny A.A."/>
            <person name="Slot J.C."/>
            <person name="Stielow J.B."/>
            <person name="Sun H."/>
            <person name="Kurtzman C.P."/>
            <person name="Blackwell M."/>
            <person name="Grigoriev I.V."/>
            <person name="Jeffries T.W."/>
        </authorList>
    </citation>
    <scope>NUCLEOTIDE SEQUENCE [LARGE SCALE GENOMIC DNA]</scope>
    <source>
        <strain evidence="3 4">DSM 6958</strain>
    </source>
</reference>
<dbReference type="EMBL" id="KV454410">
    <property type="protein sequence ID" value="ODQ64848.1"/>
    <property type="molecule type" value="Genomic_DNA"/>
</dbReference>
<dbReference type="GO" id="GO:0005737">
    <property type="term" value="C:cytoplasm"/>
    <property type="evidence" value="ECO:0007669"/>
    <property type="project" value="TreeGrafter"/>
</dbReference>
<dbReference type="PANTHER" id="PTHR16301:SF25">
    <property type="entry name" value="PROTEIN IMPACT"/>
    <property type="match status" value="1"/>
</dbReference>
<name>A0A1E3PHK7_9ASCO</name>
<dbReference type="InterPro" id="IPR020569">
    <property type="entry name" value="UPF0029_Impact_CS"/>
</dbReference>
<accession>A0A1E3PHK7</accession>
<organism evidence="3 4">
    <name type="scientific">Nadsonia fulvescens var. elongata DSM 6958</name>
    <dbReference type="NCBI Taxonomy" id="857566"/>
    <lineage>
        <taxon>Eukaryota</taxon>
        <taxon>Fungi</taxon>
        <taxon>Dikarya</taxon>
        <taxon>Ascomycota</taxon>
        <taxon>Saccharomycotina</taxon>
        <taxon>Dipodascomycetes</taxon>
        <taxon>Dipodascales</taxon>
        <taxon>Dipodascales incertae sedis</taxon>
        <taxon>Nadsonia</taxon>
    </lineage>
</organism>
<comment type="similarity">
    <text evidence="1">Belongs to the IMPACT family.</text>
</comment>
<dbReference type="InterPro" id="IPR001498">
    <property type="entry name" value="Impact_N"/>
</dbReference>
<dbReference type="Pfam" id="PF01205">
    <property type="entry name" value="Impact_N"/>
    <property type="match status" value="1"/>
</dbReference>
<dbReference type="OrthoDB" id="69641at2759"/>
<dbReference type="STRING" id="857566.A0A1E3PHK7"/>
<evidence type="ECO:0000313" key="4">
    <source>
        <dbReference type="Proteomes" id="UP000095009"/>
    </source>
</evidence>
<sequence>MSSEICDRKSLFIGRACSVTDIEQAKYNLSQLKVDKRVSKASHNITAWRITSSGHEIIQNFDDNGEAPGGEKILKLLTLVNISNVMVVVTRWYGGIQLGNDRFKHINTCAQEALMNGGFMVKKKRAHKKSRK</sequence>
<dbReference type="PROSITE" id="PS00910">
    <property type="entry name" value="UPF0029"/>
    <property type="match status" value="1"/>
</dbReference>
<dbReference type="InterPro" id="IPR036956">
    <property type="entry name" value="Impact_N_sf"/>
</dbReference>
<dbReference type="GO" id="GO:0140469">
    <property type="term" value="P:GCN2-mediated signaling"/>
    <property type="evidence" value="ECO:0007669"/>
    <property type="project" value="TreeGrafter"/>
</dbReference>
<dbReference type="PANTHER" id="PTHR16301">
    <property type="entry name" value="IMPACT-RELATED"/>
    <property type="match status" value="1"/>
</dbReference>
<evidence type="ECO:0000256" key="1">
    <source>
        <dbReference type="ARBA" id="ARBA00007665"/>
    </source>
</evidence>
<proteinExistence type="inferred from homology"/>